<dbReference type="PROSITE" id="PS50056">
    <property type="entry name" value="TYR_PHOSPHATASE_2"/>
    <property type="match status" value="1"/>
</dbReference>
<evidence type="ECO:0000256" key="3">
    <source>
        <dbReference type="ARBA" id="ARBA00022801"/>
    </source>
</evidence>
<proteinExistence type="inferred from homology"/>
<dbReference type="InterPro" id="IPR003595">
    <property type="entry name" value="Tyr_Pase_cat"/>
</dbReference>
<organism evidence="7 8">
    <name type="scientific">Ichnoviriform fumiferanae</name>
    <dbReference type="NCBI Taxonomy" id="419435"/>
    <lineage>
        <taxon>Viruses</taxon>
        <taxon>Viruses incertae sedis</taxon>
        <taxon>Polydnaviriformidae</taxon>
        <taxon>Ichnoviriform</taxon>
    </lineage>
</organism>
<dbReference type="SMART" id="SM00404">
    <property type="entry name" value="PTPc_motif"/>
    <property type="match status" value="1"/>
</dbReference>
<dbReference type="InterPro" id="IPR000242">
    <property type="entry name" value="PTP_cat"/>
</dbReference>
<dbReference type="GeneID" id="5179622"/>
<evidence type="ECO:0000313" key="8">
    <source>
        <dbReference type="Proteomes" id="UP000203987"/>
    </source>
</evidence>
<name>A2PZQ3_9VIRU</name>
<comment type="similarity">
    <text evidence="1">Belongs to the protein-tyrosine phosphatase family.</text>
</comment>
<evidence type="ECO:0000256" key="1">
    <source>
        <dbReference type="ARBA" id="ARBA00009580"/>
    </source>
</evidence>
<dbReference type="PROSITE" id="PS00383">
    <property type="entry name" value="TYR_PHOSPHATASE_1"/>
    <property type="match status" value="1"/>
</dbReference>
<dbReference type="EMBL" id="AB289914">
    <property type="protein sequence ID" value="BAF45475.1"/>
    <property type="molecule type" value="Genomic_DNA"/>
</dbReference>
<evidence type="ECO:0000313" key="7">
    <source>
        <dbReference type="EMBL" id="BAF45475.1"/>
    </source>
</evidence>
<reference evidence="7 8" key="1">
    <citation type="journal article" date="2007" name="J. Virol.">
        <title>Genomic and morphological features of a banchine polydnavirus: comparison with bracoviruses and ichnoviruses.</title>
        <authorList>
            <person name="Lapointe R."/>
            <person name="Tanaka K."/>
            <person name="Barney W.E."/>
            <person name="Whitfield J.B."/>
            <person name="Banks J.C."/>
            <person name="Beliveau C."/>
            <person name="Stoltz D."/>
            <person name="Webb B.A."/>
            <person name="Cusson M."/>
        </authorList>
    </citation>
    <scope>NUCLEOTIDE SEQUENCE [LARGE SCALE GENOMIC DNA]</scope>
</reference>
<evidence type="ECO:0000256" key="4">
    <source>
        <dbReference type="ARBA" id="ARBA00022912"/>
    </source>
</evidence>
<dbReference type="InterPro" id="IPR050348">
    <property type="entry name" value="Protein-Tyr_Phosphatase"/>
</dbReference>
<dbReference type="OrthoDB" id="30818at10239"/>
<accession>A2PZQ3</accession>
<dbReference type="InterPro" id="IPR016130">
    <property type="entry name" value="Tyr_Pase_AS"/>
</dbReference>
<dbReference type="PROSITE" id="PS50055">
    <property type="entry name" value="TYR_PHOSPHATASE_PTP"/>
    <property type="match status" value="1"/>
</dbReference>
<feature type="domain" description="Tyrosine specific protein phosphatases" evidence="6">
    <location>
        <begin position="232"/>
        <end position="313"/>
    </location>
</feature>
<dbReference type="InterPro" id="IPR029021">
    <property type="entry name" value="Prot-tyrosine_phosphatase-like"/>
</dbReference>
<keyword evidence="4" id="KW-0904">Protein phosphatase</keyword>
<dbReference type="CDD" id="cd00047">
    <property type="entry name" value="PTPc"/>
    <property type="match status" value="1"/>
</dbReference>
<dbReference type="PRINTS" id="PR00700">
    <property type="entry name" value="PRTYPHPHTASE"/>
</dbReference>
<dbReference type="SUPFAM" id="SSF52799">
    <property type="entry name" value="(Phosphotyrosine protein) phosphatases II"/>
    <property type="match status" value="1"/>
</dbReference>
<dbReference type="KEGG" id="vg:5179622"/>
<dbReference type="SMART" id="SM00194">
    <property type="entry name" value="PTPc"/>
    <property type="match status" value="1"/>
</dbReference>
<keyword evidence="3" id="KW-0378">Hydrolase</keyword>
<dbReference type="Proteomes" id="UP000203987">
    <property type="component" value="Genome"/>
</dbReference>
<sequence length="330" mass="38056">MPSAWHRIRLLRSNKSNSLCCFRKPIDDVPYIPTINETLNRDYATLEIEYEELVVKVPPTVEAGETCVFSTEAFDNMANKKKNRYENIPCWDHTRVILPMSGPAGCTDSDYIHANYVNGPGWKNKFIATQAPMPNTIIDFLNMIWQNRCPIIVVLTDICEDKESNMYSYWSTTKGVRKIGKYTVMTTDIKQKKNYTKYSLEVENAMVMKERRSISLFHYTDWEIHGIPKYIKGFLKLISNVNEDRLKNLEEPSDISSPIVVHCNAGVSRTGTYCVIDICLDDFSIFGEINVLDTVRSVRAQRHSSVFSANQYAFIFETLKEAVKKKNIYY</sequence>
<dbReference type="Pfam" id="PF00102">
    <property type="entry name" value="Y_phosphatase"/>
    <property type="match status" value="1"/>
</dbReference>
<dbReference type="RefSeq" id="YP_001029435.1">
    <property type="nucleotide sequence ID" value="NC_008933.1"/>
</dbReference>
<protein>
    <recommendedName>
        <fullName evidence="2">protein-tyrosine-phosphatase</fullName>
        <ecNumber evidence="2">3.1.3.48</ecNumber>
    </recommendedName>
</protein>
<feature type="domain" description="Tyrosine-protein phosphatase" evidence="5">
    <location>
        <begin position="46"/>
        <end position="322"/>
    </location>
</feature>
<dbReference type="EC" id="3.1.3.48" evidence="2"/>
<evidence type="ECO:0000256" key="2">
    <source>
        <dbReference type="ARBA" id="ARBA00013064"/>
    </source>
</evidence>
<evidence type="ECO:0000259" key="6">
    <source>
        <dbReference type="PROSITE" id="PS50056"/>
    </source>
</evidence>
<dbReference type="PANTHER" id="PTHR19134:SF562">
    <property type="entry name" value="PROTEIN-TYROSINE-PHOSPHATASE"/>
    <property type="match status" value="1"/>
</dbReference>
<dbReference type="InterPro" id="IPR000387">
    <property type="entry name" value="Tyr_Pase_dom"/>
</dbReference>
<dbReference type="GO" id="GO:0004725">
    <property type="term" value="F:protein tyrosine phosphatase activity"/>
    <property type="evidence" value="ECO:0007669"/>
    <property type="project" value="UniProtKB-EC"/>
</dbReference>
<dbReference type="PANTHER" id="PTHR19134">
    <property type="entry name" value="RECEPTOR-TYPE TYROSINE-PROTEIN PHOSPHATASE"/>
    <property type="match status" value="1"/>
</dbReference>
<evidence type="ECO:0000259" key="5">
    <source>
        <dbReference type="PROSITE" id="PS50055"/>
    </source>
</evidence>
<dbReference type="Gene3D" id="3.90.190.10">
    <property type="entry name" value="Protein tyrosine phosphatase superfamily"/>
    <property type="match status" value="1"/>
</dbReference>